<organism evidence="1">
    <name type="scientific">Chromera velia CCMP2878</name>
    <dbReference type="NCBI Taxonomy" id="1169474"/>
    <lineage>
        <taxon>Eukaryota</taxon>
        <taxon>Sar</taxon>
        <taxon>Alveolata</taxon>
        <taxon>Colpodellida</taxon>
        <taxon>Chromeraceae</taxon>
        <taxon>Chromera</taxon>
    </lineage>
</organism>
<evidence type="ECO:0000313" key="1">
    <source>
        <dbReference type="EMBL" id="CEM54052.1"/>
    </source>
</evidence>
<dbReference type="VEuPathDB" id="CryptoDB:Cvel_12470"/>
<dbReference type="AlphaFoldDB" id="A0A0G4IA83"/>
<reference evidence="1" key="1">
    <citation type="submission" date="2014-11" db="EMBL/GenBank/DDBJ databases">
        <authorList>
            <person name="Otto D Thomas"/>
            <person name="Naeem Raeece"/>
        </authorList>
    </citation>
    <scope>NUCLEOTIDE SEQUENCE</scope>
</reference>
<proteinExistence type="predicted"/>
<gene>
    <name evidence="1" type="ORF">Cvel_12470</name>
</gene>
<sequence>MGGLGAKPWQGNFVEHPCGVDVKKPFSNGQTAASLAKTTLGGEKKFWEVVEEGKHWAQIRTKRSTPSAPPTHISTAIFLHTKAFSLVEKIVGDVIPEEIPSLIHDGADPNKQCIMKLGSKSVQLNPL</sequence>
<name>A0A0G4IA83_9ALVE</name>
<protein>
    <submittedName>
        <fullName evidence="1">Uncharacterized protein</fullName>
    </submittedName>
</protein>
<accession>A0A0G4IA83</accession>
<dbReference type="EMBL" id="CDMZ01005751">
    <property type="protein sequence ID" value="CEM54052.1"/>
    <property type="molecule type" value="Genomic_DNA"/>
</dbReference>